<dbReference type="GO" id="GO:0003960">
    <property type="term" value="F:quinone reductase (NADPH) activity"/>
    <property type="evidence" value="ECO:0007669"/>
    <property type="project" value="InterPro"/>
</dbReference>
<dbReference type="AlphaFoldDB" id="A0A6G1F780"/>
<dbReference type="CDD" id="cd05286">
    <property type="entry name" value="QOR2"/>
    <property type="match status" value="1"/>
</dbReference>
<evidence type="ECO:0000256" key="3">
    <source>
        <dbReference type="ARBA" id="ARBA00023002"/>
    </source>
</evidence>
<dbReference type="InterPro" id="IPR013078">
    <property type="entry name" value="His_Pase_superF_clade-1"/>
</dbReference>
<dbReference type="SUPFAM" id="SSF50129">
    <property type="entry name" value="GroES-like"/>
    <property type="match status" value="1"/>
</dbReference>
<keyword evidence="3" id="KW-0560">Oxidoreductase</keyword>
<evidence type="ECO:0000313" key="7">
    <source>
        <dbReference type="Proteomes" id="UP000479710"/>
    </source>
</evidence>
<protein>
    <recommendedName>
        <fullName evidence="4">Probable quinone oxidoreductase</fullName>
    </recommendedName>
</protein>
<dbReference type="Proteomes" id="UP000479710">
    <property type="component" value="Unassembled WGS sequence"/>
</dbReference>
<evidence type="ECO:0000259" key="5">
    <source>
        <dbReference type="SMART" id="SM00829"/>
    </source>
</evidence>
<name>A0A6G1F780_9ORYZ</name>
<dbReference type="InterPro" id="IPR047618">
    <property type="entry name" value="QOR-like"/>
</dbReference>
<gene>
    <name evidence="6" type="ORF">E2562_012124</name>
</gene>
<dbReference type="GO" id="GO:0070402">
    <property type="term" value="F:NADPH binding"/>
    <property type="evidence" value="ECO:0007669"/>
    <property type="project" value="TreeGrafter"/>
</dbReference>
<reference evidence="6 7" key="1">
    <citation type="submission" date="2019-11" db="EMBL/GenBank/DDBJ databases">
        <title>Whole genome sequence of Oryza granulata.</title>
        <authorList>
            <person name="Li W."/>
        </authorList>
    </citation>
    <scope>NUCLEOTIDE SEQUENCE [LARGE SCALE GENOMIC DNA]</scope>
    <source>
        <strain evidence="7">cv. Menghai</strain>
        <tissue evidence="6">Leaf</tissue>
    </source>
</reference>
<dbReference type="PANTHER" id="PTHR48106:SF13">
    <property type="entry name" value="QUINONE OXIDOREDUCTASE-RELATED"/>
    <property type="match status" value="1"/>
</dbReference>
<dbReference type="InterPro" id="IPR013154">
    <property type="entry name" value="ADH-like_N"/>
</dbReference>
<feature type="domain" description="Enoyl reductase (ER)" evidence="5">
    <location>
        <begin position="2"/>
        <end position="330"/>
    </location>
</feature>
<dbReference type="SUPFAM" id="SSF51735">
    <property type="entry name" value="NAD(P)-binding Rossmann-fold domains"/>
    <property type="match status" value="1"/>
</dbReference>
<dbReference type="InterPro" id="IPR011032">
    <property type="entry name" value="GroES-like_sf"/>
</dbReference>
<dbReference type="FunFam" id="3.40.50.720:FF:000053">
    <property type="entry name" value="Quinone oxidoreductase 1"/>
    <property type="match status" value="1"/>
</dbReference>
<dbReference type="Pfam" id="PF00300">
    <property type="entry name" value="His_Phos_1"/>
    <property type="match status" value="1"/>
</dbReference>
<comment type="subunit">
    <text evidence="1">Homodimer.</text>
</comment>
<evidence type="ECO:0000256" key="2">
    <source>
        <dbReference type="ARBA" id="ARBA00022857"/>
    </source>
</evidence>
<evidence type="ECO:0000256" key="1">
    <source>
        <dbReference type="ARBA" id="ARBA00011738"/>
    </source>
</evidence>
<dbReference type="Pfam" id="PF00107">
    <property type="entry name" value="ADH_zinc_N"/>
    <property type="match status" value="1"/>
</dbReference>
<dbReference type="SMART" id="SM00829">
    <property type="entry name" value="PKS_ER"/>
    <property type="match status" value="1"/>
</dbReference>
<dbReference type="Gene3D" id="3.40.50.1240">
    <property type="entry name" value="Phosphoglycerate mutase-like"/>
    <property type="match status" value="1"/>
</dbReference>
<dbReference type="EMBL" id="SPHZ02000001">
    <property type="protein sequence ID" value="KAF0932788.1"/>
    <property type="molecule type" value="Genomic_DNA"/>
</dbReference>
<sequence>MTSAMTYGHLEVGEPKDGEIRIKNTAIGVNFIDVYYREGVYSAPLPFVPGMEAVGVVTAVGPGLTGRKVGDVVAYAGKPMGSYAQEQIIPASVAVPLPPSIDHKTAAAIMLKGMTAHVLLRRVFKVQSGDCVLVHAAAGGVGSLLCQWANALGATVIGTVSNEEKAAQAAQDGCHHVIIYTKEDVVTRVKEFTAGKGVNVVYDSVGKETYKASVECLASRGMLVSFGQSSGRPDPIPLSDLATKSLFVTRPSLMHYTATRDELLESAGEPLWAANSPRPWDPPLTDAGLLRAWTVANRIRSAAAADDFQIHRVLVSPFIRCLQTAAQAVAALCALPDDNALLDLHRIANVPLDPSRIKVSIEYGLSEMMNAQAMGLLVSQVAPSIDKWFPDLSQLEAVLPAGTIDHSAEPLYPEVPRWGESVWEARSRYASVIKALADKYPDENLLLVTHGEGVGASVSFFEPGVEIYEVEYCAYSVLGRRRQQQQHKVGLEGGGEEEEEEGLNNLRVLSTSGPTGIHYYYTTPAPAVAAAASSYPDLN</sequence>
<dbReference type="Pfam" id="PF08240">
    <property type="entry name" value="ADH_N"/>
    <property type="match status" value="1"/>
</dbReference>
<dbReference type="GO" id="GO:0035925">
    <property type="term" value="F:mRNA 3'-UTR AU-rich region binding"/>
    <property type="evidence" value="ECO:0007669"/>
    <property type="project" value="TreeGrafter"/>
</dbReference>
<dbReference type="InterPro" id="IPR020843">
    <property type="entry name" value="ER"/>
</dbReference>
<accession>A0A6G1F780</accession>
<dbReference type="InterPro" id="IPR036291">
    <property type="entry name" value="NAD(P)-bd_dom_sf"/>
</dbReference>
<evidence type="ECO:0000313" key="6">
    <source>
        <dbReference type="EMBL" id="KAF0932788.1"/>
    </source>
</evidence>
<organism evidence="6 7">
    <name type="scientific">Oryza meyeriana var. granulata</name>
    <dbReference type="NCBI Taxonomy" id="110450"/>
    <lineage>
        <taxon>Eukaryota</taxon>
        <taxon>Viridiplantae</taxon>
        <taxon>Streptophyta</taxon>
        <taxon>Embryophyta</taxon>
        <taxon>Tracheophyta</taxon>
        <taxon>Spermatophyta</taxon>
        <taxon>Magnoliopsida</taxon>
        <taxon>Liliopsida</taxon>
        <taxon>Poales</taxon>
        <taxon>Poaceae</taxon>
        <taxon>BOP clade</taxon>
        <taxon>Oryzoideae</taxon>
        <taxon>Oryzeae</taxon>
        <taxon>Oryzinae</taxon>
        <taxon>Oryza</taxon>
        <taxon>Oryza meyeriana</taxon>
    </lineage>
</organism>
<proteinExistence type="predicted"/>
<dbReference type="OrthoDB" id="3509362at2759"/>
<keyword evidence="2" id="KW-0521">NADP</keyword>
<dbReference type="SUPFAM" id="SSF53254">
    <property type="entry name" value="Phosphoglycerate mutase-like"/>
    <property type="match status" value="1"/>
</dbReference>
<dbReference type="Gene3D" id="3.90.180.10">
    <property type="entry name" value="Medium-chain alcohol dehydrogenases, catalytic domain"/>
    <property type="match status" value="1"/>
</dbReference>
<dbReference type="InterPro" id="IPR029033">
    <property type="entry name" value="His_PPase_superfam"/>
</dbReference>
<dbReference type="Gene3D" id="3.40.50.720">
    <property type="entry name" value="NAD(P)-binding Rossmann-like Domain"/>
    <property type="match status" value="1"/>
</dbReference>
<keyword evidence="7" id="KW-1185">Reference proteome</keyword>
<dbReference type="PANTHER" id="PTHR48106">
    <property type="entry name" value="QUINONE OXIDOREDUCTASE PIG3-RELATED"/>
    <property type="match status" value="1"/>
</dbReference>
<evidence type="ECO:0000256" key="4">
    <source>
        <dbReference type="ARBA" id="ARBA00070796"/>
    </source>
</evidence>
<dbReference type="GO" id="GO:0005829">
    <property type="term" value="C:cytosol"/>
    <property type="evidence" value="ECO:0007669"/>
    <property type="project" value="TreeGrafter"/>
</dbReference>
<dbReference type="InterPro" id="IPR013149">
    <property type="entry name" value="ADH-like_C"/>
</dbReference>
<comment type="caution">
    <text evidence="6">The sequence shown here is derived from an EMBL/GenBank/DDBJ whole genome shotgun (WGS) entry which is preliminary data.</text>
</comment>